<reference evidence="7" key="1">
    <citation type="submission" date="2018-06" db="EMBL/GenBank/DDBJ databases">
        <authorList>
            <person name="Zhirakovskaya E."/>
        </authorList>
    </citation>
    <scope>NUCLEOTIDE SEQUENCE</scope>
</reference>
<dbReference type="InterPro" id="IPR001486">
    <property type="entry name" value="Hemoglobin_trunc"/>
</dbReference>
<dbReference type="SUPFAM" id="SSF52343">
    <property type="entry name" value="Ferredoxin reductase-like, C-terminal NADP-linked domain"/>
    <property type="match status" value="1"/>
</dbReference>
<dbReference type="PANTHER" id="PTHR47354">
    <property type="entry name" value="NADH OXIDOREDUCTASE HCR"/>
    <property type="match status" value="1"/>
</dbReference>
<gene>
    <name evidence="7" type="ORF">MNBD_GAMMA05-23</name>
</gene>
<keyword evidence="2" id="KW-0813">Transport</keyword>
<accession>A0A3B0WGX6</accession>
<organism evidence="7">
    <name type="scientific">hydrothermal vent metagenome</name>
    <dbReference type="NCBI Taxonomy" id="652676"/>
    <lineage>
        <taxon>unclassified sequences</taxon>
        <taxon>metagenomes</taxon>
        <taxon>ecological metagenomes</taxon>
    </lineage>
</organism>
<dbReference type="InterPro" id="IPR012292">
    <property type="entry name" value="Globin/Proto"/>
</dbReference>
<comment type="cofactor">
    <cofactor evidence="1">
        <name>heme b</name>
        <dbReference type="ChEBI" id="CHEBI:60344"/>
    </cofactor>
</comment>
<dbReference type="InterPro" id="IPR001709">
    <property type="entry name" value="Flavoprot_Pyr_Nucl_cyt_Rdtase"/>
</dbReference>
<dbReference type="PRINTS" id="PR00371">
    <property type="entry name" value="FPNCR"/>
</dbReference>
<evidence type="ECO:0000256" key="5">
    <source>
        <dbReference type="ARBA" id="ARBA00023004"/>
    </source>
</evidence>
<dbReference type="EMBL" id="UOFE01000022">
    <property type="protein sequence ID" value="VAW51710.1"/>
    <property type="molecule type" value="Genomic_DNA"/>
</dbReference>
<dbReference type="SUPFAM" id="SSF63380">
    <property type="entry name" value="Riboflavin synthase domain-like"/>
    <property type="match status" value="1"/>
</dbReference>
<dbReference type="InterPro" id="IPR017927">
    <property type="entry name" value="FAD-bd_FR_type"/>
</dbReference>
<dbReference type="AlphaFoldDB" id="A0A3B0WGX6"/>
<dbReference type="GO" id="GO:0020037">
    <property type="term" value="F:heme binding"/>
    <property type="evidence" value="ECO:0007669"/>
    <property type="project" value="InterPro"/>
</dbReference>
<dbReference type="PROSITE" id="PS51384">
    <property type="entry name" value="FAD_FR"/>
    <property type="match status" value="1"/>
</dbReference>
<dbReference type="PANTHER" id="PTHR47354:SF5">
    <property type="entry name" value="PROTEIN RFBI"/>
    <property type="match status" value="1"/>
</dbReference>
<proteinExistence type="predicted"/>
<dbReference type="GO" id="GO:0016491">
    <property type="term" value="F:oxidoreductase activity"/>
    <property type="evidence" value="ECO:0007669"/>
    <property type="project" value="InterPro"/>
</dbReference>
<dbReference type="CDD" id="cd00454">
    <property type="entry name" value="TrHb1_N"/>
    <property type="match status" value="1"/>
</dbReference>
<dbReference type="InterPro" id="IPR008333">
    <property type="entry name" value="Cbr1-like_FAD-bd_dom"/>
</dbReference>
<dbReference type="Gene3D" id="2.40.30.10">
    <property type="entry name" value="Translation factors"/>
    <property type="match status" value="1"/>
</dbReference>
<evidence type="ECO:0000256" key="3">
    <source>
        <dbReference type="ARBA" id="ARBA00022617"/>
    </source>
</evidence>
<dbReference type="SUPFAM" id="SSF46458">
    <property type="entry name" value="Globin-like"/>
    <property type="match status" value="1"/>
</dbReference>
<dbReference type="PRINTS" id="PR00410">
    <property type="entry name" value="PHEHYDRXLASE"/>
</dbReference>
<evidence type="ECO:0000313" key="7">
    <source>
        <dbReference type="EMBL" id="VAW51710.1"/>
    </source>
</evidence>
<name>A0A3B0WGX6_9ZZZZ</name>
<evidence type="ECO:0000256" key="4">
    <source>
        <dbReference type="ARBA" id="ARBA00022723"/>
    </source>
</evidence>
<evidence type="ECO:0000256" key="1">
    <source>
        <dbReference type="ARBA" id="ARBA00001970"/>
    </source>
</evidence>
<dbReference type="InterPro" id="IPR009050">
    <property type="entry name" value="Globin-like_sf"/>
</dbReference>
<protein>
    <recommendedName>
        <fullName evidence="6">FAD-binding FR-type domain-containing protein</fullName>
    </recommendedName>
</protein>
<sequence length="472" mass="52975">MSAVSQIGLKKNLVRKDYFLACKCIPISEMVIEPPRDADLLTRAVVYKKEFLTKDICRILLEPATQVYYHAGQFINLHSPDGVVRSYSLSSVPHEDYFLELHIKCVANGKMTKWIFDELKDNDEIDFHGPSGNSHYVSGRPKQNLLLLSTGTGLSPVIGIARDALLSGHEGDIYLYCGNRNASGIYLEDVIQKTKEQYPNFHCISCISEGIIPIGAVAGYVTDIAFTRHSSLKDWQVYLSGSPNMVDKGEEVALKQGAASCDIHSDSFYSVDKSYSVTDADSISQDTAYPAADPELWAALDNGVLMKAILTDFYTRVYDDSLLSPYFTGVTKNRLIEKAYSFSNRIITGNKVYFGDRPRNAHHWMVISDELFDYREKLMETVLREHGLSEEMIGRWRAIDEVFRGDIVKEQPYPKMLDGIPLPLDGYEKITIDASTLCDGCTGEINRGETVRYHIRLGLTYCSGCIENNITV</sequence>
<dbReference type="InterPro" id="IPR017938">
    <property type="entry name" value="Riboflavin_synthase-like_b-brl"/>
</dbReference>
<feature type="domain" description="FAD-binding FR-type" evidence="6">
    <location>
        <begin position="39"/>
        <end position="137"/>
    </location>
</feature>
<keyword evidence="5" id="KW-0408">Iron</keyword>
<keyword evidence="3" id="KW-0349">Heme</keyword>
<dbReference type="GO" id="GO:0019825">
    <property type="term" value="F:oxygen binding"/>
    <property type="evidence" value="ECO:0007669"/>
    <property type="project" value="InterPro"/>
</dbReference>
<dbReference type="Pfam" id="PF00175">
    <property type="entry name" value="NAD_binding_1"/>
    <property type="match status" value="1"/>
</dbReference>
<dbReference type="Pfam" id="PF01152">
    <property type="entry name" value="Bac_globin"/>
    <property type="match status" value="1"/>
</dbReference>
<dbReference type="Gene3D" id="1.10.490.10">
    <property type="entry name" value="Globins"/>
    <property type="match status" value="1"/>
</dbReference>
<dbReference type="Gene3D" id="3.40.50.80">
    <property type="entry name" value="Nucleotide-binding domain of ferredoxin-NADP reductase (FNR) module"/>
    <property type="match status" value="1"/>
</dbReference>
<evidence type="ECO:0000259" key="6">
    <source>
        <dbReference type="PROSITE" id="PS51384"/>
    </source>
</evidence>
<dbReference type="Pfam" id="PF00970">
    <property type="entry name" value="FAD_binding_6"/>
    <property type="match status" value="1"/>
</dbReference>
<keyword evidence="4" id="KW-0479">Metal-binding</keyword>
<evidence type="ECO:0000256" key="2">
    <source>
        <dbReference type="ARBA" id="ARBA00022448"/>
    </source>
</evidence>
<dbReference type="GO" id="GO:0046872">
    <property type="term" value="F:metal ion binding"/>
    <property type="evidence" value="ECO:0007669"/>
    <property type="project" value="UniProtKB-KW"/>
</dbReference>
<dbReference type="InterPro" id="IPR001433">
    <property type="entry name" value="OxRdtase_FAD/NAD-bd"/>
</dbReference>
<dbReference type="InterPro" id="IPR050415">
    <property type="entry name" value="MRET"/>
</dbReference>
<dbReference type="InterPro" id="IPR039261">
    <property type="entry name" value="FNR_nucleotide-bd"/>
</dbReference>